<dbReference type="EMBL" id="JASCXW010000015">
    <property type="protein sequence ID" value="MDI6453023.1"/>
    <property type="molecule type" value="Genomic_DNA"/>
</dbReference>
<dbReference type="SUPFAM" id="SSF52540">
    <property type="entry name" value="P-loop containing nucleoside triphosphate hydrolases"/>
    <property type="match status" value="1"/>
</dbReference>
<sequence length="255" mass="30157">MKKNYVLVALSNDEKNLITKESLSYLVNKSLISEKDKMFKDLVESNKKKYNGSLSSDYAIIHKKMISMLFVMSEIDTAINQKEKVNIAIDGHASSGKTTLSYMLKEVYDCNIFHIDDFFKKPEINQNEPFSIYGSNIDFQKIKENIFNQIEKEEDIMYEELDLSTHQHKKPILIPYKKLNIIEGSFSMHPRLIHYYDLKIFVKLRYLSQLRRIRKRNGFIKLFEFKTKWIPNENKYFKDLDIINQADLSISLKVK</sequence>
<keyword evidence="2" id="KW-1185">Reference proteome</keyword>
<evidence type="ECO:0000313" key="1">
    <source>
        <dbReference type="EMBL" id="MDI6453023.1"/>
    </source>
</evidence>
<dbReference type="InterPro" id="IPR027417">
    <property type="entry name" value="P-loop_NTPase"/>
</dbReference>
<evidence type="ECO:0008006" key="3">
    <source>
        <dbReference type="Google" id="ProtNLM"/>
    </source>
</evidence>
<protein>
    <recommendedName>
        <fullName evidence="3">Uridine kinase</fullName>
    </recommendedName>
</protein>
<evidence type="ECO:0000313" key="2">
    <source>
        <dbReference type="Proteomes" id="UP001431532"/>
    </source>
</evidence>
<proteinExistence type="predicted"/>
<dbReference type="Proteomes" id="UP001431532">
    <property type="component" value="Unassembled WGS sequence"/>
</dbReference>
<comment type="caution">
    <text evidence="1">The sequence shown here is derived from an EMBL/GenBank/DDBJ whole genome shotgun (WGS) entry which is preliminary data.</text>
</comment>
<gene>
    <name evidence="1" type="ORF">QJ521_05575</name>
</gene>
<reference evidence="1" key="1">
    <citation type="submission" date="2023-05" db="EMBL/GenBank/DDBJ databases">
        <title>Mariniplasma microaerophilum sp. nov., a novel anaerobic mollicute isolated from terrestrial mud volcano, Taman Peninsula, Russia.</title>
        <authorList>
            <person name="Khomyakova M.A."/>
            <person name="Merkel A.Y."/>
            <person name="Slobodkin A.I."/>
        </authorList>
    </citation>
    <scope>NUCLEOTIDE SEQUENCE</scope>
    <source>
        <strain evidence="1">M4Ah</strain>
    </source>
</reference>
<dbReference type="AlphaFoldDB" id="A0AAW6U4X0"/>
<accession>A0AAW6U4X0</accession>
<organism evidence="1 2">
    <name type="scientific">Peloplasma aerotolerans</name>
    <dbReference type="NCBI Taxonomy" id="3044389"/>
    <lineage>
        <taxon>Bacteria</taxon>
        <taxon>Bacillati</taxon>
        <taxon>Mycoplasmatota</taxon>
        <taxon>Mollicutes</taxon>
        <taxon>Acholeplasmatales</taxon>
        <taxon>Acholeplasmataceae</taxon>
        <taxon>Peloplasma</taxon>
    </lineage>
</organism>
<dbReference type="Gene3D" id="3.40.50.300">
    <property type="entry name" value="P-loop containing nucleotide triphosphate hydrolases"/>
    <property type="match status" value="1"/>
</dbReference>
<name>A0AAW6U4X0_9MOLU</name>
<dbReference type="RefSeq" id="WP_282839450.1">
    <property type="nucleotide sequence ID" value="NZ_JASCXW010000015.1"/>
</dbReference>